<evidence type="ECO:0000256" key="1">
    <source>
        <dbReference type="SAM" id="MobiDB-lite"/>
    </source>
</evidence>
<feature type="region of interest" description="Disordered" evidence="1">
    <location>
        <begin position="107"/>
        <end position="131"/>
    </location>
</feature>
<name>A0AAD7J0B1_9AGAR</name>
<evidence type="ECO:0000313" key="2">
    <source>
        <dbReference type="EMBL" id="KAJ7754373.1"/>
    </source>
</evidence>
<proteinExistence type="predicted"/>
<gene>
    <name evidence="2" type="ORF">DFH07DRAFT_1061257</name>
</gene>
<organism evidence="2 3">
    <name type="scientific">Mycena maculata</name>
    <dbReference type="NCBI Taxonomy" id="230809"/>
    <lineage>
        <taxon>Eukaryota</taxon>
        <taxon>Fungi</taxon>
        <taxon>Dikarya</taxon>
        <taxon>Basidiomycota</taxon>
        <taxon>Agaricomycotina</taxon>
        <taxon>Agaricomycetes</taxon>
        <taxon>Agaricomycetidae</taxon>
        <taxon>Agaricales</taxon>
        <taxon>Marasmiineae</taxon>
        <taxon>Mycenaceae</taxon>
        <taxon>Mycena</taxon>
    </lineage>
</organism>
<comment type="caution">
    <text evidence="2">The sequence shown here is derived from an EMBL/GenBank/DDBJ whole genome shotgun (WGS) entry which is preliminary data.</text>
</comment>
<dbReference type="Proteomes" id="UP001215280">
    <property type="component" value="Unassembled WGS sequence"/>
</dbReference>
<evidence type="ECO:0000313" key="3">
    <source>
        <dbReference type="Proteomes" id="UP001215280"/>
    </source>
</evidence>
<keyword evidence="3" id="KW-1185">Reference proteome</keyword>
<sequence length="404" mass="43942">MAKDEVSLTVFNVPSTFLNTTPALPYSLDEKRPMPLVRQALGLEAREAAGDQGDVAGSPDGRIPAGRASIWSGDTPLRAFPSEAVDLTGRGVHCIIVPPSALVIKRPADDPEESEPEPKKQHLPPSTSNETAIYQSDIRERIVERAALVLAALANLQTEIFRPEFSYAVPVPSPHLTNMGEFLIKSDEGAGRHVLKSILRTVRQEYCSECGVEIGLFSTQGAGRARLATATAALLLESGVPAVFIPLSSTRHRTSEIRDSLVLALKAAGRTDAIDALFDSCCRHPEGRLGLVKFCNHLASTRQKLVFVMLGYDLLDDEDTTTFRSITSGHVVLFTAGANSELRRQVEARVAEGRRSYRAVYVNSGLPDDDFQGWLQNFSTEANILFGQEDVEALETTTGRTPSE</sequence>
<accession>A0AAD7J0B1</accession>
<reference evidence="2" key="1">
    <citation type="submission" date="2023-03" db="EMBL/GenBank/DDBJ databases">
        <title>Massive genome expansion in bonnet fungi (Mycena s.s.) driven by repeated elements and novel gene families across ecological guilds.</title>
        <authorList>
            <consortium name="Lawrence Berkeley National Laboratory"/>
            <person name="Harder C.B."/>
            <person name="Miyauchi S."/>
            <person name="Viragh M."/>
            <person name="Kuo A."/>
            <person name="Thoen E."/>
            <person name="Andreopoulos B."/>
            <person name="Lu D."/>
            <person name="Skrede I."/>
            <person name="Drula E."/>
            <person name="Henrissat B."/>
            <person name="Morin E."/>
            <person name="Kohler A."/>
            <person name="Barry K."/>
            <person name="LaButti K."/>
            <person name="Morin E."/>
            <person name="Salamov A."/>
            <person name="Lipzen A."/>
            <person name="Mereny Z."/>
            <person name="Hegedus B."/>
            <person name="Baldrian P."/>
            <person name="Stursova M."/>
            <person name="Weitz H."/>
            <person name="Taylor A."/>
            <person name="Grigoriev I.V."/>
            <person name="Nagy L.G."/>
            <person name="Martin F."/>
            <person name="Kauserud H."/>
        </authorList>
    </citation>
    <scope>NUCLEOTIDE SEQUENCE</scope>
    <source>
        <strain evidence="2">CBHHK188m</strain>
    </source>
</reference>
<dbReference type="EMBL" id="JARJLG010000067">
    <property type="protein sequence ID" value="KAJ7754373.1"/>
    <property type="molecule type" value="Genomic_DNA"/>
</dbReference>
<dbReference type="AlphaFoldDB" id="A0AAD7J0B1"/>
<protein>
    <submittedName>
        <fullName evidence="2">Uncharacterized protein</fullName>
    </submittedName>
</protein>